<dbReference type="AlphaFoldDB" id="A0A4R0I266"/>
<sequence>MTASVDILAGGIRQTFTNQDMGWAVAFEGSIERTTEDIARFFDIPAEGTPFEIHLAAAALAVSGQAVAEVLGGTVIPESKPASANREYGSETQASVSTTGADNAPANDPWAQAESGEKGQPEKEAEPEKPRDDRQIMIDTIAGTGSVDGLKRLWAENKATFDADADLFEKWKARGRDLKK</sequence>
<accession>A0A4R0I266</accession>
<evidence type="ECO:0000313" key="2">
    <source>
        <dbReference type="EMBL" id="TCC19974.1"/>
    </source>
</evidence>
<keyword evidence="3" id="KW-1185">Reference proteome</keyword>
<dbReference type="EMBL" id="SJKA01000022">
    <property type="protein sequence ID" value="TCC19974.1"/>
    <property type="molecule type" value="Genomic_DNA"/>
</dbReference>
<protein>
    <submittedName>
        <fullName evidence="2">Uncharacterized protein</fullName>
    </submittedName>
</protein>
<evidence type="ECO:0000256" key="1">
    <source>
        <dbReference type="SAM" id="MobiDB-lite"/>
    </source>
</evidence>
<name>A0A4R0I266_9ACTN</name>
<feature type="compositionally biased region" description="Basic and acidic residues" evidence="1">
    <location>
        <begin position="115"/>
        <end position="136"/>
    </location>
</feature>
<organism evidence="2 3">
    <name type="scientific">Kribbella sindirgiensis</name>
    <dbReference type="NCBI Taxonomy" id="1124744"/>
    <lineage>
        <taxon>Bacteria</taxon>
        <taxon>Bacillati</taxon>
        <taxon>Actinomycetota</taxon>
        <taxon>Actinomycetes</taxon>
        <taxon>Propionibacteriales</taxon>
        <taxon>Kribbellaceae</taxon>
        <taxon>Kribbella</taxon>
    </lineage>
</organism>
<feature type="region of interest" description="Disordered" evidence="1">
    <location>
        <begin position="78"/>
        <end position="136"/>
    </location>
</feature>
<feature type="compositionally biased region" description="Polar residues" evidence="1">
    <location>
        <begin position="90"/>
        <end position="101"/>
    </location>
</feature>
<evidence type="ECO:0000313" key="3">
    <source>
        <dbReference type="Proteomes" id="UP000292695"/>
    </source>
</evidence>
<comment type="caution">
    <text evidence="2">The sequence shown here is derived from an EMBL/GenBank/DDBJ whole genome shotgun (WGS) entry which is preliminary data.</text>
</comment>
<dbReference type="RefSeq" id="WP_131295924.1">
    <property type="nucleotide sequence ID" value="NZ_SJKA01000022.1"/>
</dbReference>
<reference evidence="2 3" key="1">
    <citation type="submission" date="2019-02" db="EMBL/GenBank/DDBJ databases">
        <title>Kribbella capetownensis sp. nov. and Kribbella speibonae sp. nov., isolated from soil.</title>
        <authorList>
            <person name="Curtis S.M."/>
            <person name="Norton I."/>
            <person name="Everest G.J."/>
            <person name="Meyers P.R."/>
        </authorList>
    </citation>
    <scope>NUCLEOTIDE SEQUENCE [LARGE SCALE GENOMIC DNA]</scope>
    <source>
        <strain evidence="2 3">DSM 27082</strain>
    </source>
</reference>
<gene>
    <name evidence="2" type="ORF">E0H50_37760</name>
</gene>
<dbReference type="OrthoDB" id="4220764at2"/>
<proteinExistence type="predicted"/>
<dbReference type="Proteomes" id="UP000292695">
    <property type="component" value="Unassembled WGS sequence"/>
</dbReference>